<evidence type="ECO:0000313" key="17">
    <source>
        <dbReference type="EMBL" id="KYH35712.1"/>
    </source>
</evidence>
<evidence type="ECO:0000256" key="11">
    <source>
        <dbReference type="ARBA" id="ARBA00023316"/>
    </source>
</evidence>
<dbReference type="Pfam" id="PF00768">
    <property type="entry name" value="Peptidase_S11"/>
    <property type="match status" value="1"/>
</dbReference>
<dbReference type="Proteomes" id="UP000075531">
    <property type="component" value="Unassembled WGS sequence"/>
</dbReference>
<dbReference type="GO" id="GO:0008360">
    <property type="term" value="P:regulation of cell shape"/>
    <property type="evidence" value="ECO:0007669"/>
    <property type="project" value="UniProtKB-KW"/>
</dbReference>
<dbReference type="GO" id="GO:0009252">
    <property type="term" value="P:peptidoglycan biosynthetic process"/>
    <property type="evidence" value="ECO:0007669"/>
    <property type="project" value="UniProtKB-UniPathway"/>
</dbReference>
<reference evidence="17 18" key="1">
    <citation type="submission" date="2016-02" db="EMBL/GenBank/DDBJ databases">
        <title>Genome sequence of Clostridium tepidiprofundi DSM 19306.</title>
        <authorList>
            <person name="Poehlein A."/>
            <person name="Daniel R."/>
        </authorList>
    </citation>
    <scope>NUCLEOTIDE SEQUENCE [LARGE SCALE GENOMIC DNA]</scope>
    <source>
        <strain evidence="17 18">DSM 19306</strain>
    </source>
</reference>
<dbReference type="GO" id="GO:0009002">
    <property type="term" value="F:serine-type D-Ala-D-Ala carboxypeptidase activity"/>
    <property type="evidence" value="ECO:0007669"/>
    <property type="project" value="UniProtKB-EC"/>
</dbReference>
<evidence type="ECO:0000256" key="10">
    <source>
        <dbReference type="ARBA" id="ARBA00022984"/>
    </source>
</evidence>
<gene>
    <name evidence="17" type="primary">dacF_1</name>
    <name evidence="17" type="ORF">CLTEP_01050</name>
</gene>
<dbReference type="OrthoDB" id="9791132at2"/>
<dbReference type="InterPro" id="IPR012338">
    <property type="entry name" value="Beta-lactam/transpept-like"/>
</dbReference>
<keyword evidence="8 17" id="KW-0378">Hydrolase</keyword>
<dbReference type="PRINTS" id="PR00725">
    <property type="entry name" value="DADACBPTASE1"/>
</dbReference>
<keyword evidence="10" id="KW-0573">Peptidoglycan synthesis</keyword>
<dbReference type="PANTHER" id="PTHR21581">
    <property type="entry name" value="D-ALANYL-D-ALANINE CARBOXYPEPTIDASE"/>
    <property type="match status" value="1"/>
</dbReference>
<dbReference type="PANTHER" id="PTHR21581:SF6">
    <property type="entry name" value="TRAFFICKING PROTEIN PARTICLE COMPLEX SUBUNIT 12"/>
    <property type="match status" value="1"/>
</dbReference>
<accession>A0A151B7K1</accession>
<proteinExistence type="inferred from homology"/>
<evidence type="ECO:0000256" key="2">
    <source>
        <dbReference type="ARBA" id="ARBA00004752"/>
    </source>
</evidence>
<evidence type="ECO:0000256" key="12">
    <source>
        <dbReference type="ARBA" id="ARBA00034000"/>
    </source>
</evidence>
<evidence type="ECO:0000256" key="14">
    <source>
        <dbReference type="PIRSR" id="PIRSR618044-2"/>
    </source>
</evidence>
<feature type="domain" description="Peptidase S11 D-Ala-D-Ala carboxypeptidase A C-terminal" evidence="16">
    <location>
        <begin position="284"/>
        <end position="373"/>
    </location>
</feature>
<dbReference type="SUPFAM" id="SSF56601">
    <property type="entry name" value="beta-lactamase/transpeptidase-like"/>
    <property type="match status" value="1"/>
</dbReference>
<dbReference type="UniPathway" id="UPA00219"/>
<evidence type="ECO:0000256" key="13">
    <source>
        <dbReference type="PIRSR" id="PIRSR618044-1"/>
    </source>
</evidence>
<dbReference type="GO" id="GO:0071555">
    <property type="term" value="P:cell wall organization"/>
    <property type="evidence" value="ECO:0007669"/>
    <property type="project" value="UniProtKB-KW"/>
</dbReference>
<protein>
    <recommendedName>
        <fullName evidence="4">serine-type D-Ala-D-Ala carboxypeptidase</fullName>
        <ecNumber evidence="4">3.4.16.4</ecNumber>
    </recommendedName>
</protein>
<dbReference type="InterPro" id="IPR037167">
    <property type="entry name" value="Peptidase_S11_C_sf"/>
</dbReference>
<feature type="active site" evidence="13">
    <location>
        <position position="128"/>
    </location>
</feature>
<dbReference type="Gene3D" id="2.60.410.10">
    <property type="entry name" value="D-Ala-D-Ala carboxypeptidase, C-terminal domain"/>
    <property type="match status" value="1"/>
</dbReference>
<dbReference type="InterPro" id="IPR012907">
    <property type="entry name" value="Peptidase_S11_C"/>
</dbReference>
<keyword evidence="11" id="KW-0961">Cell wall biogenesis/degradation</keyword>
<comment type="similarity">
    <text evidence="3 15">Belongs to the peptidase S11 family.</text>
</comment>
<dbReference type="SMART" id="SM00936">
    <property type="entry name" value="PBP5_C"/>
    <property type="match status" value="1"/>
</dbReference>
<dbReference type="InterPro" id="IPR001967">
    <property type="entry name" value="Peptidase_S11_N"/>
</dbReference>
<comment type="catalytic activity">
    <reaction evidence="12">
        <text>Preferential cleavage: (Ac)2-L-Lys-D-Ala-|-D-Ala. Also transpeptidation of peptidyl-alanyl moieties that are N-acyl substituents of D-alanine.</text>
        <dbReference type="EC" id="3.4.16.4"/>
    </reaction>
</comment>
<keyword evidence="18" id="KW-1185">Reference proteome</keyword>
<dbReference type="EC" id="3.4.16.4" evidence="4"/>
<dbReference type="EMBL" id="LTBA01000001">
    <property type="protein sequence ID" value="KYH35712.1"/>
    <property type="molecule type" value="Genomic_DNA"/>
</dbReference>
<comment type="pathway">
    <text evidence="2">Cell wall biogenesis; peptidoglycan biosynthesis.</text>
</comment>
<name>A0A151B7K1_9CLOT</name>
<feature type="active site" description="Acyl-ester intermediate" evidence="13">
    <location>
        <position position="68"/>
    </location>
</feature>
<comment type="caution">
    <text evidence="17">The sequence shown here is derived from an EMBL/GenBank/DDBJ whole genome shotgun (WGS) entry which is preliminary data.</text>
</comment>
<dbReference type="STRING" id="1121338.CLTEP_01050"/>
<sequence length="392" mass="43645">MKSKLNIWLLLLTFSVNIFIVPMKVYADEKANSDGSIKIEAKSALLMEPNSGKIIYEYNSHKKFAPASVTKIMVMLLTMESIDSGNIKMSDKVTVSENAKKMGGSSMLLDTGEIRTVEELIKGVGIASGNDAAVAIAEYIAGSEEAFVDMMNKRATELGMKDTTFKNCTGLSAEGHLTTAYDISIMSRELLKHPAILKYTGTYMETISEGRKTPIGLVNHNKLVRFFKGCDGLKTGFTSEAKYCISATAKRNNVRMLAVIMGAPTYKIRNKEASMLMNYGFSKFEYKKLVEKDNDIEKVIFNKKGDKFFIAKASSDLAIAVERGKDNKVTYKCHIDKDKKFYKKGEMVGYCEVYLNGTHIGNIDLYSDRDLKIGGFIQNILINLNSLFDFSI</sequence>
<dbReference type="InterPro" id="IPR015956">
    <property type="entry name" value="Peniciliin-bd_prot_C_sf"/>
</dbReference>
<feature type="active site" description="Proton acceptor" evidence="13">
    <location>
        <position position="71"/>
    </location>
</feature>
<dbReference type="SUPFAM" id="SSF69189">
    <property type="entry name" value="Penicillin-binding protein associated domain"/>
    <property type="match status" value="1"/>
</dbReference>
<evidence type="ECO:0000256" key="15">
    <source>
        <dbReference type="RuleBase" id="RU004016"/>
    </source>
</evidence>
<keyword evidence="6" id="KW-0645">Protease</keyword>
<evidence type="ECO:0000256" key="6">
    <source>
        <dbReference type="ARBA" id="ARBA00022670"/>
    </source>
</evidence>
<evidence type="ECO:0000256" key="1">
    <source>
        <dbReference type="ARBA" id="ARBA00003217"/>
    </source>
</evidence>
<dbReference type="InterPro" id="IPR018044">
    <property type="entry name" value="Peptidase_S11"/>
</dbReference>
<dbReference type="Pfam" id="PF07943">
    <property type="entry name" value="PBP5_C"/>
    <property type="match status" value="1"/>
</dbReference>
<evidence type="ECO:0000256" key="9">
    <source>
        <dbReference type="ARBA" id="ARBA00022960"/>
    </source>
</evidence>
<evidence type="ECO:0000259" key="16">
    <source>
        <dbReference type="SMART" id="SM00936"/>
    </source>
</evidence>
<evidence type="ECO:0000256" key="8">
    <source>
        <dbReference type="ARBA" id="ARBA00022801"/>
    </source>
</evidence>
<keyword evidence="7" id="KW-0732">Signal</keyword>
<organism evidence="17 18">
    <name type="scientific">Clostridium tepidiprofundi DSM 19306</name>
    <dbReference type="NCBI Taxonomy" id="1121338"/>
    <lineage>
        <taxon>Bacteria</taxon>
        <taxon>Bacillati</taxon>
        <taxon>Bacillota</taxon>
        <taxon>Clostridia</taxon>
        <taxon>Eubacteriales</taxon>
        <taxon>Clostridiaceae</taxon>
        <taxon>Clostridium</taxon>
    </lineage>
</organism>
<dbReference type="PATRIC" id="fig|1121338.3.peg.107"/>
<keyword evidence="5 17" id="KW-0121">Carboxypeptidase</keyword>
<dbReference type="GO" id="GO:0006508">
    <property type="term" value="P:proteolysis"/>
    <property type="evidence" value="ECO:0007669"/>
    <property type="project" value="UniProtKB-KW"/>
</dbReference>
<comment type="function">
    <text evidence="1">Removes C-terminal D-alanyl residues from sugar-peptide cell wall precursors.</text>
</comment>
<evidence type="ECO:0000313" key="18">
    <source>
        <dbReference type="Proteomes" id="UP000075531"/>
    </source>
</evidence>
<dbReference type="Gene3D" id="3.40.710.10">
    <property type="entry name" value="DD-peptidase/beta-lactamase superfamily"/>
    <property type="match status" value="1"/>
</dbReference>
<evidence type="ECO:0000256" key="4">
    <source>
        <dbReference type="ARBA" id="ARBA00012448"/>
    </source>
</evidence>
<dbReference type="AlphaFoldDB" id="A0A151B7K1"/>
<evidence type="ECO:0000256" key="7">
    <source>
        <dbReference type="ARBA" id="ARBA00022729"/>
    </source>
</evidence>
<keyword evidence="9" id="KW-0133">Cell shape</keyword>
<feature type="binding site" evidence="14">
    <location>
        <position position="234"/>
    </location>
    <ligand>
        <name>substrate</name>
    </ligand>
</feature>
<evidence type="ECO:0000256" key="3">
    <source>
        <dbReference type="ARBA" id="ARBA00007164"/>
    </source>
</evidence>
<evidence type="ECO:0000256" key="5">
    <source>
        <dbReference type="ARBA" id="ARBA00022645"/>
    </source>
</evidence>